<feature type="domain" description="FAD-binding" evidence="3">
    <location>
        <begin position="3"/>
        <end position="329"/>
    </location>
</feature>
<dbReference type="AlphaFoldDB" id="A0A3A4BDH9"/>
<dbReference type="PRINTS" id="PR00420">
    <property type="entry name" value="RNGMNOXGNASE"/>
</dbReference>
<evidence type="ECO:0000313" key="5">
    <source>
        <dbReference type="Proteomes" id="UP000265768"/>
    </source>
</evidence>
<dbReference type="GO" id="GO:0004497">
    <property type="term" value="F:monooxygenase activity"/>
    <property type="evidence" value="ECO:0007669"/>
    <property type="project" value="UniProtKB-KW"/>
</dbReference>
<keyword evidence="1" id="KW-0560">Oxidoreductase</keyword>
<accession>A0A3A4BDH9</accession>
<dbReference type="GO" id="GO:0071949">
    <property type="term" value="F:FAD binding"/>
    <property type="evidence" value="ECO:0007669"/>
    <property type="project" value="InterPro"/>
</dbReference>
<dbReference type="Gene3D" id="3.50.50.60">
    <property type="entry name" value="FAD/NAD(P)-binding domain"/>
    <property type="match status" value="1"/>
</dbReference>
<evidence type="ECO:0000256" key="2">
    <source>
        <dbReference type="ARBA" id="ARBA00023033"/>
    </source>
</evidence>
<keyword evidence="2 4" id="KW-0503">Monooxygenase</keyword>
<proteinExistence type="predicted"/>
<gene>
    <name evidence="4" type="ORF">D5H75_16965</name>
</gene>
<evidence type="ECO:0000259" key="3">
    <source>
        <dbReference type="Pfam" id="PF01494"/>
    </source>
</evidence>
<name>A0A3A4BDH9_9ACTN</name>
<evidence type="ECO:0000313" key="4">
    <source>
        <dbReference type="EMBL" id="RJL32268.1"/>
    </source>
</evidence>
<protein>
    <submittedName>
        <fullName evidence="4">Monooxygenase</fullName>
    </submittedName>
</protein>
<dbReference type="InterPro" id="IPR036188">
    <property type="entry name" value="FAD/NAD-bd_sf"/>
</dbReference>
<organism evidence="4 5">
    <name type="scientific">Bailinhaonella thermotolerans</name>
    <dbReference type="NCBI Taxonomy" id="1070861"/>
    <lineage>
        <taxon>Bacteria</taxon>
        <taxon>Bacillati</taxon>
        <taxon>Actinomycetota</taxon>
        <taxon>Actinomycetes</taxon>
        <taxon>Streptosporangiales</taxon>
        <taxon>Streptosporangiaceae</taxon>
        <taxon>Bailinhaonella</taxon>
    </lineage>
</organism>
<dbReference type="InterPro" id="IPR002938">
    <property type="entry name" value="FAD-bd"/>
</dbReference>
<reference evidence="4 5" key="1">
    <citation type="submission" date="2018-09" db="EMBL/GenBank/DDBJ databases">
        <title>YIM 75507 draft genome.</title>
        <authorList>
            <person name="Tang S."/>
            <person name="Feng Y."/>
        </authorList>
    </citation>
    <scope>NUCLEOTIDE SEQUENCE [LARGE SCALE GENOMIC DNA]</scope>
    <source>
        <strain evidence="4 5">YIM 75507</strain>
    </source>
</reference>
<comment type="caution">
    <text evidence="4">The sequence shown here is derived from an EMBL/GenBank/DDBJ whole genome shotgun (WGS) entry which is preliminary data.</text>
</comment>
<dbReference type="EMBL" id="QZEY01000005">
    <property type="protein sequence ID" value="RJL32268.1"/>
    <property type="molecule type" value="Genomic_DNA"/>
</dbReference>
<dbReference type="Pfam" id="PF01494">
    <property type="entry name" value="FAD_binding_3"/>
    <property type="match status" value="1"/>
</dbReference>
<sequence length="382" mass="40104">MAHAAIVGGGTGGLTAAAALKRKGWTVTVLERARALEPVGSGFAITPNALRALDTIDAGDAVRGMSALQGAMGLRTPDGGWLNRTSSGAHQERYGDPTVVLRRSALSEVLTDLVGADAVRLGVSVESVDPERGTLVTSDGEIEADLVVGADGIHSTVRRTLFPGHPGPVYSGVTAWRVLVPADGLTVVPGETWGRGLIFGVMPMTGGLAYGYATAPKPAGDRAPDERAELLRLFSTWHDPIPSMLERADPARILRNDVHYLETPLPAFHRGRVALLGDAAHAMTPNLGQGACQSIEDAVVLAHEVTDGGGLPAYTAARLPRTTAIVRRAATINRVTRQTNPVAVALRDAALRLTARLGPGAMLRQADALFTWQPPKSPVRHG</sequence>
<keyword evidence="5" id="KW-1185">Reference proteome</keyword>
<dbReference type="Proteomes" id="UP000265768">
    <property type="component" value="Unassembled WGS sequence"/>
</dbReference>
<dbReference type="PANTHER" id="PTHR13789">
    <property type="entry name" value="MONOOXYGENASE"/>
    <property type="match status" value="1"/>
</dbReference>
<dbReference type="PANTHER" id="PTHR13789:SF309">
    <property type="entry name" value="PUTATIVE (AFU_ORTHOLOGUE AFUA_6G14510)-RELATED"/>
    <property type="match status" value="1"/>
</dbReference>
<dbReference type="OrthoDB" id="9782160at2"/>
<dbReference type="SUPFAM" id="SSF51905">
    <property type="entry name" value="FAD/NAD(P)-binding domain"/>
    <property type="match status" value="1"/>
</dbReference>
<evidence type="ECO:0000256" key="1">
    <source>
        <dbReference type="ARBA" id="ARBA00023002"/>
    </source>
</evidence>
<dbReference type="InterPro" id="IPR050493">
    <property type="entry name" value="FAD-dep_Monooxygenase_BioMet"/>
</dbReference>